<name>A0AAV7W6N1_PLEWA</name>
<keyword evidence="1" id="KW-0812">Transmembrane</keyword>
<dbReference type="EMBL" id="JANPWB010000002">
    <property type="protein sequence ID" value="KAJ1209629.1"/>
    <property type="molecule type" value="Genomic_DNA"/>
</dbReference>
<protein>
    <submittedName>
        <fullName evidence="2">Uncharacterized protein</fullName>
    </submittedName>
</protein>
<evidence type="ECO:0000313" key="2">
    <source>
        <dbReference type="EMBL" id="KAJ1209629.1"/>
    </source>
</evidence>
<sequence>MLVSGAPWSATVSLLQHPYDGAQGGADGSEFLPEPQILFLLHALGLLKLGQDRCHRLLGVVVCSHDGGESLVESGFPWPVRPLSHSSPPSSPVFLCLRPLDHFEMWVVIAVVEFRGRGGVLAVFCTALEYGDLVELFWFEIVFRIVFFPRGSFCFWRVALLSQAFLLFVVVFNMMPEVILVPDCMQGHHLMLS</sequence>
<dbReference type="AlphaFoldDB" id="A0AAV7W6N1"/>
<proteinExistence type="predicted"/>
<evidence type="ECO:0000313" key="3">
    <source>
        <dbReference type="Proteomes" id="UP001066276"/>
    </source>
</evidence>
<comment type="caution">
    <text evidence="2">The sequence shown here is derived from an EMBL/GenBank/DDBJ whole genome shotgun (WGS) entry which is preliminary data.</text>
</comment>
<keyword evidence="3" id="KW-1185">Reference proteome</keyword>
<feature type="transmembrane region" description="Helical" evidence="1">
    <location>
        <begin position="154"/>
        <end position="175"/>
    </location>
</feature>
<reference evidence="2" key="1">
    <citation type="journal article" date="2022" name="bioRxiv">
        <title>Sequencing and chromosome-scale assembly of the giantPleurodeles waltlgenome.</title>
        <authorList>
            <person name="Brown T."/>
            <person name="Elewa A."/>
            <person name="Iarovenko S."/>
            <person name="Subramanian E."/>
            <person name="Araus A.J."/>
            <person name="Petzold A."/>
            <person name="Susuki M."/>
            <person name="Suzuki K.-i.T."/>
            <person name="Hayashi T."/>
            <person name="Toyoda A."/>
            <person name="Oliveira C."/>
            <person name="Osipova E."/>
            <person name="Leigh N.D."/>
            <person name="Simon A."/>
            <person name="Yun M.H."/>
        </authorList>
    </citation>
    <scope>NUCLEOTIDE SEQUENCE</scope>
    <source>
        <strain evidence="2">20211129_DDA</strain>
        <tissue evidence="2">Liver</tissue>
    </source>
</reference>
<organism evidence="2 3">
    <name type="scientific">Pleurodeles waltl</name>
    <name type="common">Iberian ribbed newt</name>
    <dbReference type="NCBI Taxonomy" id="8319"/>
    <lineage>
        <taxon>Eukaryota</taxon>
        <taxon>Metazoa</taxon>
        <taxon>Chordata</taxon>
        <taxon>Craniata</taxon>
        <taxon>Vertebrata</taxon>
        <taxon>Euteleostomi</taxon>
        <taxon>Amphibia</taxon>
        <taxon>Batrachia</taxon>
        <taxon>Caudata</taxon>
        <taxon>Salamandroidea</taxon>
        <taxon>Salamandridae</taxon>
        <taxon>Pleurodelinae</taxon>
        <taxon>Pleurodeles</taxon>
    </lineage>
</organism>
<keyword evidence="1" id="KW-1133">Transmembrane helix</keyword>
<gene>
    <name evidence="2" type="ORF">NDU88_005003</name>
</gene>
<keyword evidence="1" id="KW-0472">Membrane</keyword>
<accession>A0AAV7W6N1</accession>
<dbReference type="Proteomes" id="UP001066276">
    <property type="component" value="Chromosome 1_2"/>
</dbReference>
<evidence type="ECO:0000256" key="1">
    <source>
        <dbReference type="SAM" id="Phobius"/>
    </source>
</evidence>